<reference evidence="1 2" key="1">
    <citation type="submission" date="2016-10" db="EMBL/GenBank/DDBJ databases">
        <authorList>
            <person name="Varghese N."/>
            <person name="Submissions S."/>
        </authorList>
    </citation>
    <scope>NUCLEOTIDE SEQUENCE [LARGE SCALE GENOMIC DNA]</scope>
    <source>
        <strain evidence="1 2">DSM 5563</strain>
    </source>
</reference>
<gene>
    <name evidence="1" type="ORF">SAMN02745723_102180</name>
</gene>
<evidence type="ECO:0000313" key="2">
    <source>
        <dbReference type="Proteomes" id="UP000226420"/>
    </source>
</evidence>
<organism evidence="1 2">
    <name type="scientific">Pragia fontium DSM 5563 = ATCC 49100</name>
    <dbReference type="NCBI Taxonomy" id="1122977"/>
    <lineage>
        <taxon>Bacteria</taxon>
        <taxon>Pseudomonadati</taxon>
        <taxon>Pseudomonadota</taxon>
        <taxon>Gammaproteobacteria</taxon>
        <taxon>Enterobacterales</taxon>
        <taxon>Budviciaceae</taxon>
        <taxon>Pragia</taxon>
    </lineage>
</organism>
<name>A0AAJ4W8V9_9GAMM</name>
<comment type="caution">
    <text evidence="1">The sequence shown here is derived from an EMBL/GenBank/DDBJ whole genome shotgun (WGS) entry which is preliminary data.</text>
</comment>
<dbReference type="RefSeq" id="WP_126467345.1">
    <property type="nucleotide sequence ID" value="NZ_FOLW01000002.1"/>
</dbReference>
<evidence type="ECO:0000313" key="1">
    <source>
        <dbReference type="EMBL" id="SFC36351.1"/>
    </source>
</evidence>
<accession>A0AAJ4W8V9</accession>
<dbReference type="EMBL" id="FOLW01000002">
    <property type="protein sequence ID" value="SFC36351.1"/>
    <property type="molecule type" value="Genomic_DNA"/>
</dbReference>
<sequence length="236" mass="26893">MMTIKNPVVSYGTAHDELKNGDLISGKSVQLSTDIDNALHLGSDNGLFSKKPTSSIVGFGFQLTEREVEHTYLGNDFCSMNFKLFPHIKYTPEELRNKRFIVEGTVYTGFEYNQKPFNVKGSTYVQVSRGSGVETNYPLITDGDIDYPELFSNYECINNEDNKLEKLPEYIRVNSKYYAIANKYDFSCYPLVYPHVAALPGRQDYISADIRFTLSISRVEPVKIAHVVKYTLYEIL</sequence>
<dbReference type="Proteomes" id="UP000226420">
    <property type="component" value="Unassembled WGS sequence"/>
</dbReference>
<protein>
    <submittedName>
        <fullName evidence="1">Uncharacterized protein</fullName>
    </submittedName>
</protein>
<dbReference type="AlphaFoldDB" id="A0AAJ4W8V9"/>
<proteinExistence type="predicted"/>